<dbReference type="Proteomes" id="UP000184032">
    <property type="component" value="Unassembled WGS sequence"/>
</dbReference>
<protein>
    <recommendedName>
        <fullName evidence="4">DUF454 domain-containing protein</fullName>
    </recommendedName>
</protein>
<dbReference type="Pfam" id="PF04304">
    <property type="entry name" value="DUF454"/>
    <property type="match status" value="1"/>
</dbReference>
<dbReference type="PANTHER" id="PTHR35813">
    <property type="entry name" value="INNER MEMBRANE PROTEIN YBAN"/>
    <property type="match status" value="1"/>
</dbReference>
<dbReference type="InterPro" id="IPR007401">
    <property type="entry name" value="DUF454"/>
</dbReference>
<dbReference type="OrthoDB" id="5690292at2"/>
<dbReference type="AlphaFoldDB" id="A0A1M5PNM0"/>
<organism evidence="2 3">
    <name type="scientific">Anaerosphaera aminiphila DSM 21120</name>
    <dbReference type="NCBI Taxonomy" id="1120995"/>
    <lineage>
        <taxon>Bacteria</taxon>
        <taxon>Bacillati</taxon>
        <taxon>Bacillota</taxon>
        <taxon>Tissierellia</taxon>
        <taxon>Tissierellales</taxon>
        <taxon>Peptoniphilaceae</taxon>
        <taxon>Anaerosphaera</taxon>
    </lineage>
</organism>
<feature type="transmembrane region" description="Helical" evidence="1">
    <location>
        <begin position="32"/>
        <end position="49"/>
    </location>
</feature>
<reference evidence="2 3" key="1">
    <citation type="submission" date="2016-11" db="EMBL/GenBank/DDBJ databases">
        <authorList>
            <person name="Jaros S."/>
            <person name="Januszkiewicz K."/>
            <person name="Wedrychowicz H."/>
        </authorList>
    </citation>
    <scope>NUCLEOTIDE SEQUENCE [LARGE SCALE GENOMIC DNA]</scope>
    <source>
        <strain evidence="2 3">DSM 21120</strain>
    </source>
</reference>
<feature type="transmembrane region" description="Helical" evidence="1">
    <location>
        <begin position="96"/>
        <end position="115"/>
    </location>
</feature>
<evidence type="ECO:0000313" key="3">
    <source>
        <dbReference type="Proteomes" id="UP000184032"/>
    </source>
</evidence>
<dbReference type="EMBL" id="FQXI01000001">
    <property type="protein sequence ID" value="SHH03298.1"/>
    <property type="molecule type" value="Genomic_DNA"/>
</dbReference>
<accession>A0A1M5PNM0</accession>
<sequence>MKFKNIFLAVFGLIFLALGAIGIFIPVWPTTPFVILGAACLSGTPKVHAKILKIPFFKEHIENYKTKKGLPLKTVLISLIFLWGMLIYSMVKMNKLLMSLALGFIGVAVTIHILWVSRDRSEKKSCGELLTNEK</sequence>
<dbReference type="STRING" id="1120995.SAMN02745245_00402"/>
<dbReference type="RefSeq" id="WP_073183224.1">
    <property type="nucleotide sequence ID" value="NZ_FQXI01000001.1"/>
</dbReference>
<evidence type="ECO:0000256" key="1">
    <source>
        <dbReference type="SAM" id="Phobius"/>
    </source>
</evidence>
<keyword evidence="1" id="KW-0472">Membrane</keyword>
<feature type="transmembrane region" description="Helical" evidence="1">
    <location>
        <begin position="70"/>
        <end position="90"/>
    </location>
</feature>
<dbReference type="GO" id="GO:0005886">
    <property type="term" value="C:plasma membrane"/>
    <property type="evidence" value="ECO:0007669"/>
    <property type="project" value="TreeGrafter"/>
</dbReference>
<name>A0A1M5PNM0_9FIRM</name>
<gene>
    <name evidence="2" type="ORF">SAMN02745245_00402</name>
</gene>
<dbReference type="PANTHER" id="PTHR35813:SF1">
    <property type="entry name" value="INNER MEMBRANE PROTEIN YBAN"/>
    <property type="match status" value="1"/>
</dbReference>
<evidence type="ECO:0000313" key="2">
    <source>
        <dbReference type="EMBL" id="SHH03298.1"/>
    </source>
</evidence>
<keyword evidence="3" id="KW-1185">Reference proteome</keyword>
<keyword evidence="1" id="KW-0812">Transmembrane</keyword>
<evidence type="ECO:0008006" key="4">
    <source>
        <dbReference type="Google" id="ProtNLM"/>
    </source>
</evidence>
<keyword evidence="1" id="KW-1133">Transmembrane helix</keyword>
<proteinExistence type="predicted"/>